<reference evidence="1 2" key="1">
    <citation type="journal article" date="2012" name="J. Bacteriol.">
        <title>Genome Sequence of the Alkane-Degrading Bacterium Alcanivorax hongdengensis Type Strain A-11-3.</title>
        <authorList>
            <person name="Lai Q."/>
            <person name="Shao Z."/>
        </authorList>
    </citation>
    <scope>NUCLEOTIDE SEQUENCE [LARGE SCALE GENOMIC DNA]</scope>
    <source>
        <strain evidence="1 2">A-11-3</strain>
    </source>
</reference>
<protein>
    <submittedName>
        <fullName evidence="1">Uncharacterized protein</fullName>
    </submittedName>
</protein>
<dbReference type="AlphaFoldDB" id="L0WBW2"/>
<keyword evidence="2" id="KW-1185">Reference proteome</keyword>
<accession>L0WBW2</accession>
<evidence type="ECO:0000313" key="1">
    <source>
        <dbReference type="EMBL" id="EKF73230.1"/>
    </source>
</evidence>
<comment type="caution">
    <text evidence="1">The sequence shown here is derived from an EMBL/GenBank/DDBJ whole genome shotgun (WGS) entry which is preliminary data.</text>
</comment>
<dbReference type="STRING" id="1177179.A11A3_14807"/>
<evidence type="ECO:0000313" key="2">
    <source>
        <dbReference type="Proteomes" id="UP000010164"/>
    </source>
</evidence>
<organism evidence="1 2">
    <name type="scientific">Alcanivorax hongdengensis A-11-3</name>
    <dbReference type="NCBI Taxonomy" id="1177179"/>
    <lineage>
        <taxon>Bacteria</taxon>
        <taxon>Pseudomonadati</taxon>
        <taxon>Pseudomonadota</taxon>
        <taxon>Gammaproteobacteria</taxon>
        <taxon>Oceanospirillales</taxon>
        <taxon>Alcanivoracaceae</taxon>
        <taxon>Alcanivorax</taxon>
    </lineage>
</organism>
<dbReference type="Proteomes" id="UP000010164">
    <property type="component" value="Unassembled WGS sequence"/>
</dbReference>
<proteinExistence type="predicted"/>
<sequence length="84" mass="9242">MNETGEFARLGGKGVPSGFRQPEFIRCKPVSMYDVETSQNASLANVDLYPALGIESFRVADVAIIAHIDHQLLMAIDTQSARFQ</sequence>
<dbReference type="EMBL" id="AMRJ01000031">
    <property type="protein sequence ID" value="EKF73230.1"/>
    <property type="molecule type" value="Genomic_DNA"/>
</dbReference>
<gene>
    <name evidence="1" type="ORF">A11A3_14807</name>
</gene>
<name>L0WBW2_9GAMM</name>